<keyword evidence="1" id="KW-0175">Coiled coil</keyword>
<dbReference type="InterPro" id="IPR002121">
    <property type="entry name" value="HRDC_dom"/>
</dbReference>
<dbReference type="FunFam" id="1.10.150.80:FF:000016">
    <property type="entry name" value="ATP-dependent DNA helicase"/>
    <property type="match status" value="1"/>
</dbReference>
<dbReference type="Pfam" id="PF00570">
    <property type="entry name" value="HRDC"/>
    <property type="match status" value="1"/>
</dbReference>
<organism evidence="4">
    <name type="scientific">Arundo donax</name>
    <name type="common">Giant reed</name>
    <name type="synonym">Donax arundinaceus</name>
    <dbReference type="NCBI Taxonomy" id="35708"/>
    <lineage>
        <taxon>Eukaryota</taxon>
        <taxon>Viridiplantae</taxon>
        <taxon>Streptophyta</taxon>
        <taxon>Embryophyta</taxon>
        <taxon>Tracheophyta</taxon>
        <taxon>Spermatophyta</taxon>
        <taxon>Magnoliopsida</taxon>
        <taxon>Liliopsida</taxon>
        <taxon>Poales</taxon>
        <taxon>Poaceae</taxon>
        <taxon>PACMAD clade</taxon>
        <taxon>Arundinoideae</taxon>
        <taxon>Arundineae</taxon>
        <taxon>Arundo</taxon>
    </lineage>
</organism>
<feature type="region of interest" description="Disordered" evidence="2">
    <location>
        <begin position="203"/>
        <end position="237"/>
    </location>
</feature>
<proteinExistence type="predicted"/>
<dbReference type="EMBL" id="GBRH01208654">
    <property type="protein sequence ID" value="JAD89241.1"/>
    <property type="molecule type" value="Transcribed_RNA"/>
</dbReference>
<dbReference type="Gene3D" id="1.10.10.10">
    <property type="entry name" value="Winged helix-like DNA-binding domain superfamily/Winged helix DNA-binding domain"/>
    <property type="match status" value="1"/>
</dbReference>
<dbReference type="PROSITE" id="PS50967">
    <property type="entry name" value="HRDC"/>
    <property type="match status" value="1"/>
</dbReference>
<dbReference type="Gene3D" id="1.10.150.80">
    <property type="entry name" value="HRDC domain"/>
    <property type="match status" value="1"/>
</dbReference>
<protein>
    <recommendedName>
        <fullName evidence="3">HRDC domain-containing protein</fullName>
    </recommendedName>
</protein>
<feature type="coiled-coil region" evidence="1">
    <location>
        <begin position="127"/>
        <end position="154"/>
    </location>
</feature>
<dbReference type="AlphaFoldDB" id="A0A0A9DN55"/>
<dbReference type="InterPro" id="IPR036388">
    <property type="entry name" value="WH-like_DNA-bd_sf"/>
</dbReference>
<dbReference type="InterPro" id="IPR044876">
    <property type="entry name" value="HRDC_dom_sf"/>
</dbReference>
<dbReference type="SUPFAM" id="SSF47819">
    <property type="entry name" value="HRDC-like"/>
    <property type="match status" value="1"/>
</dbReference>
<evidence type="ECO:0000256" key="1">
    <source>
        <dbReference type="SAM" id="Coils"/>
    </source>
</evidence>
<reference evidence="4" key="2">
    <citation type="journal article" date="2015" name="Data Brief">
        <title>Shoot transcriptome of the giant reed, Arundo donax.</title>
        <authorList>
            <person name="Barrero R.A."/>
            <person name="Guerrero F.D."/>
            <person name="Moolhuijzen P."/>
            <person name="Goolsby J.A."/>
            <person name="Tidwell J."/>
            <person name="Bellgard S.E."/>
            <person name="Bellgard M.I."/>
        </authorList>
    </citation>
    <scope>NUCLEOTIDE SEQUENCE</scope>
    <source>
        <tissue evidence="4">Shoot tissue taken approximately 20 cm above the soil surface</tissue>
    </source>
</reference>
<reference evidence="4" key="1">
    <citation type="submission" date="2014-09" db="EMBL/GenBank/DDBJ databases">
        <authorList>
            <person name="Magalhaes I.L.F."/>
            <person name="Oliveira U."/>
            <person name="Santos F.R."/>
            <person name="Vidigal T.H.D.A."/>
            <person name="Brescovit A.D."/>
            <person name="Santos A.J."/>
        </authorList>
    </citation>
    <scope>NUCLEOTIDE SEQUENCE</scope>
    <source>
        <tissue evidence="4">Shoot tissue taken approximately 20 cm above the soil surface</tissue>
    </source>
</reference>
<evidence type="ECO:0000256" key="2">
    <source>
        <dbReference type="SAM" id="MobiDB-lite"/>
    </source>
</evidence>
<feature type="domain" description="HRDC" evidence="3">
    <location>
        <begin position="131"/>
        <end position="210"/>
    </location>
</feature>
<sequence length="237" mass="26518">MCDNCASMVELKDIDATYHTKIIVSLLHDMQLNDQRATLLQLVDKFKAKWKGLDGSNEAVDLKREEIEQLIVHLILNHVLKEEFQHTAYSTNAYVTLGPLWKPALQGNKPVKLEIAVPSQDRGGRSKGTKCSRMSNLEAKLDELRRELSSSNGGMFPHAVLSAQQISLVSCQKPTTVDELEKVIGKVKTEKYGGRIIELMRSHITSSGTNEASDESGAKKRQKKDKDVVWVESSEEE</sequence>
<dbReference type="FunFam" id="1.10.10.10:FF:000510">
    <property type="entry name" value="ATP-dependent DNA helicase"/>
    <property type="match status" value="1"/>
</dbReference>
<dbReference type="GO" id="GO:0003676">
    <property type="term" value="F:nucleic acid binding"/>
    <property type="evidence" value="ECO:0007669"/>
    <property type="project" value="InterPro"/>
</dbReference>
<dbReference type="GO" id="GO:0000166">
    <property type="term" value="F:nucleotide binding"/>
    <property type="evidence" value="ECO:0007669"/>
    <property type="project" value="InterPro"/>
</dbReference>
<evidence type="ECO:0000259" key="3">
    <source>
        <dbReference type="PROSITE" id="PS50967"/>
    </source>
</evidence>
<evidence type="ECO:0000313" key="4">
    <source>
        <dbReference type="EMBL" id="JAD89241.1"/>
    </source>
</evidence>
<dbReference type="InterPro" id="IPR010997">
    <property type="entry name" value="HRDC-like_sf"/>
</dbReference>
<accession>A0A0A9DN55</accession>
<name>A0A0A9DN55_ARUDO</name>